<dbReference type="InterPro" id="IPR017853">
    <property type="entry name" value="GH"/>
</dbReference>
<dbReference type="Proteomes" id="UP000019118">
    <property type="component" value="Unassembled WGS sequence"/>
</dbReference>
<comment type="similarity">
    <text evidence="1 4">Belongs to the glycosyl hydrolase 1 family.</text>
</comment>
<proteinExistence type="inferred from homology"/>
<sequence length="489" mass="56393">MVKIFVVLLLIFEIRHSEAENSSTCSLTSFPADFKFATASSAYQVEGGYLDDGKGRNWWDWFANSYLKANGNNASNSYHKYLDDVNALKDIGVDYYRFSLSWTRILPKGFRYEVNDAGVEYYNNIINALLEAGIEPLVTIFHWDTPYTFSYVGEWANPKIVDYFVDFADLAFELFGDRVKLWATINEPRTFCQDVPNTITEYFFTELPLGIYEYLCGHHVLLAHAKTYRLYESKYQKMQNGKIGIVLNLDENVPYSNSTEDDEAAERANLFDLGWLANPIVYGDYPQDLKNLLANKSAAQNFSSSRLPKFSCLERRILKGTFDLFFLNHYSVNHVTPAPYTNELSWENDRQVTRMENIDLPQSNIGFVLHAPALRSVLKHIKDTYGDPEIFITENGYSSDGNLTDWDRIQFIQDSLEQVRLSMCADGVNVVGYTYWSLLDSFEWNSYYKAKFGLVHVDFDSSNFTRTLRDSAYYYRNLIQTRLINATVG</sequence>
<feature type="chain" id="PRO_5043490572" description="Myrosinase 1-like" evidence="5">
    <location>
        <begin position="20"/>
        <end position="489"/>
    </location>
</feature>
<keyword evidence="3" id="KW-0326">Glycosidase</keyword>
<evidence type="ECO:0000256" key="2">
    <source>
        <dbReference type="ARBA" id="ARBA00022801"/>
    </source>
</evidence>
<dbReference type="InterPro" id="IPR033132">
    <property type="entry name" value="GH_1_N_CS"/>
</dbReference>
<dbReference type="SUPFAM" id="SSF51445">
    <property type="entry name" value="(Trans)glycosidases"/>
    <property type="match status" value="1"/>
</dbReference>
<evidence type="ECO:0000256" key="5">
    <source>
        <dbReference type="SAM" id="SignalP"/>
    </source>
</evidence>
<dbReference type="GO" id="GO:0008422">
    <property type="term" value="F:beta-glucosidase activity"/>
    <property type="evidence" value="ECO:0007669"/>
    <property type="project" value="TreeGrafter"/>
</dbReference>
<dbReference type="GO" id="GO:0005975">
    <property type="term" value="P:carbohydrate metabolic process"/>
    <property type="evidence" value="ECO:0007669"/>
    <property type="project" value="InterPro"/>
</dbReference>
<keyword evidence="5" id="KW-0732">Signal</keyword>
<evidence type="ECO:0008006" key="8">
    <source>
        <dbReference type="Google" id="ProtNLM"/>
    </source>
</evidence>
<dbReference type="Pfam" id="PF00232">
    <property type="entry name" value="Glyco_hydro_1"/>
    <property type="match status" value="1"/>
</dbReference>
<evidence type="ECO:0000256" key="3">
    <source>
        <dbReference type="ARBA" id="ARBA00023295"/>
    </source>
</evidence>
<dbReference type="Gene3D" id="3.20.20.80">
    <property type="entry name" value="Glycosidases"/>
    <property type="match status" value="1"/>
</dbReference>
<dbReference type="PRINTS" id="PR00131">
    <property type="entry name" value="GLHYDRLASE1"/>
</dbReference>
<evidence type="ECO:0000313" key="7">
    <source>
        <dbReference type="Proteomes" id="UP000019118"/>
    </source>
</evidence>
<feature type="signal peptide" evidence="5">
    <location>
        <begin position="1"/>
        <end position="19"/>
    </location>
</feature>
<dbReference type="AlphaFoldDB" id="A0AAR5PUM0"/>
<name>A0AAR5PUM0_DENPD</name>
<dbReference type="PROSITE" id="PS00653">
    <property type="entry name" value="GLYCOSYL_HYDROL_F1_2"/>
    <property type="match status" value="1"/>
</dbReference>
<keyword evidence="2" id="KW-0378">Hydrolase</keyword>
<dbReference type="InterPro" id="IPR001360">
    <property type="entry name" value="Glyco_hydro_1"/>
</dbReference>
<evidence type="ECO:0000256" key="4">
    <source>
        <dbReference type="RuleBase" id="RU003690"/>
    </source>
</evidence>
<keyword evidence="7" id="KW-1185">Reference proteome</keyword>
<dbReference type="PANTHER" id="PTHR10353:SF36">
    <property type="entry name" value="LP05116P"/>
    <property type="match status" value="1"/>
</dbReference>
<dbReference type="PANTHER" id="PTHR10353">
    <property type="entry name" value="GLYCOSYL HYDROLASE"/>
    <property type="match status" value="1"/>
</dbReference>
<dbReference type="KEGG" id="dpa:109540526"/>
<organism evidence="6 7">
    <name type="scientific">Dendroctonus ponderosae</name>
    <name type="common">Mountain pine beetle</name>
    <dbReference type="NCBI Taxonomy" id="77166"/>
    <lineage>
        <taxon>Eukaryota</taxon>
        <taxon>Metazoa</taxon>
        <taxon>Ecdysozoa</taxon>
        <taxon>Arthropoda</taxon>
        <taxon>Hexapoda</taxon>
        <taxon>Insecta</taxon>
        <taxon>Pterygota</taxon>
        <taxon>Neoptera</taxon>
        <taxon>Endopterygota</taxon>
        <taxon>Coleoptera</taxon>
        <taxon>Polyphaga</taxon>
        <taxon>Cucujiformia</taxon>
        <taxon>Curculionidae</taxon>
        <taxon>Scolytinae</taxon>
        <taxon>Dendroctonus</taxon>
    </lineage>
</organism>
<protein>
    <recommendedName>
        <fullName evidence="8">Myrosinase 1-like</fullName>
    </recommendedName>
</protein>
<dbReference type="GeneID" id="109540526"/>
<dbReference type="EnsemblMetazoa" id="XM_019908952.1">
    <property type="protein sequence ID" value="XP_019764511.1"/>
    <property type="gene ID" value="LOC109540526"/>
</dbReference>
<evidence type="ECO:0000256" key="1">
    <source>
        <dbReference type="ARBA" id="ARBA00010838"/>
    </source>
</evidence>
<evidence type="ECO:0000313" key="6">
    <source>
        <dbReference type="EnsemblMetazoa" id="XP_019764511.1"/>
    </source>
</evidence>
<reference evidence="6" key="2">
    <citation type="submission" date="2024-08" db="UniProtKB">
        <authorList>
            <consortium name="EnsemblMetazoa"/>
        </authorList>
    </citation>
    <scope>IDENTIFICATION</scope>
</reference>
<accession>A0AAR5PUM0</accession>
<reference evidence="7" key="1">
    <citation type="journal article" date="2013" name="Genome Biol.">
        <title>Draft genome of the mountain pine beetle, Dendroctonus ponderosae Hopkins, a major forest pest.</title>
        <authorList>
            <person name="Keeling C.I."/>
            <person name="Yuen M.M."/>
            <person name="Liao N.Y."/>
            <person name="Docking T.R."/>
            <person name="Chan S.K."/>
            <person name="Taylor G.A."/>
            <person name="Palmquist D.L."/>
            <person name="Jackman S.D."/>
            <person name="Nguyen A."/>
            <person name="Li M."/>
            <person name="Henderson H."/>
            <person name="Janes J.K."/>
            <person name="Zhao Y."/>
            <person name="Pandoh P."/>
            <person name="Moore R."/>
            <person name="Sperling F.A."/>
            <person name="Huber D.P."/>
            <person name="Birol I."/>
            <person name="Jones S.J."/>
            <person name="Bohlmann J."/>
        </authorList>
    </citation>
    <scope>NUCLEOTIDE SEQUENCE</scope>
</reference>